<accession>A0A8J6QN88</accession>
<sequence length="145" mass="16161">MTKFNSALLVPLLLCSFLVFSSWAAYQAATRVSEVSDQDYYSKGLKYNSTMLEKQAAAVLGWELHSELMDGVLIQHLTNREGEPVRGAKGQLKLQYRGALLIVPLAEADPGVYRAQLPELSGENLIQAEFEHKGARILRRLLLTI</sequence>
<feature type="chain" id="PRO_5035168896" evidence="1">
    <location>
        <begin position="25"/>
        <end position="145"/>
    </location>
</feature>
<dbReference type="AlphaFoldDB" id="A0A8J6QN88"/>
<proteinExistence type="predicted"/>
<evidence type="ECO:0000313" key="3">
    <source>
        <dbReference type="Proteomes" id="UP000632828"/>
    </source>
</evidence>
<evidence type="ECO:0000256" key="1">
    <source>
        <dbReference type="SAM" id="SignalP"/>
    </source>
</evidence>
<protein>
    <submittedName>
        <fullName evidence="2">FixH family protein</fullName>
    </submittedName>
</protein>
<comment type="caution">
    <text evidence="2">The sequence shown here is derived from an EMBL/GenBank/DDBJ whole genome shotgun (WGS) entry which is preliminary data.</text>
</comment>
<organism evidence="2 3">
    <name type="scientific">Pelovirga terrestris</name>
    <dbReference type="NCBI Taxonomy" id="2771352"/>
    <lineage>
        <taxon>Bacteria</taxon>
        <taxon>Pseudomonadati</taxon>
        <taxon>Thermodesulfobacteriota</taxon>
        <taxon>Desulfuromonadia</taxon>
        <taxon>Geobacterales</taxon>
        <taxon>Geobacteraceae</taxon>
        <taxon>Pelovirga</taxon>
    </lineage>
</organism>
<name>A0A8J6QN88_9BACT</name>
<reference evidence="2" key="1">
    <citation type="submission" date="2020-09" db="EMBL/GenBank/DDBJ databases">
        <title>Pelobacter alkaliphilus sp. nov., a novel anaerobic arsenate-reducing bacterium from terrestrial mud volcano.</title>
        <authorList>
            <person name="Khomyakova M.A."/>
            <person name="Merkel A.Y."/>
            <person name="Slobodkin A.I."/>
        </authorList>
    </citation>
    <scope>NUCLEOTIDE SEQUENCE</scope>
    <source>
        <strain evidence="2">M08fum</strain>
    </source>
</reference>
<keyword evidence="3" id="KW-1185">Reference proteome</keyword>
<feature type="signal peptide" evidence="1">
    <location>
        <begin position="1"/>
        <end position="24"/>
    </location>
</feature>
<keyword evidence="1" id="KW-0732">Signal</keyword>
<dbReference type="Pfam" id="PF05751">
    <property type="entry name" value="FixH"/>
    <property type="match status" value="1"/>
</dbReference>
<dbReference type="Proteomes" id="UP000632828">
    <property type="component" value="Unassembled WGS sequence"/>
</dbReference>
<dbReference type="RefSeq" id="WP_191155402.1">
    <property type="nucleotide sequence ID" value="NZ_JACWUN010000008.1"/>
</dbReference>
<evidence type="ECO:0000313" key="2">
    <source>
        <dbReference type="EMBL" id="MBD1400642.1"/>
    </source>
</evidence>
<gene>
    <name evidence="2" type="ORF">ICT70_08175</name>
</gene>
<dbReference type="EMBL" id="JACWUN010000008">
    <property type="protein sequence ID" value="MBD1400642.1"/>
    <property type="molecule type" value="Genomic_DNA"/>
</dbReference>
<dbReference type="InterPro" id="IPR008620">
    <property type="entry name" value="FixH"/>
</dbReference>